<name>A0A915DIB8_9BILA</name>
<dbReference type="SUPFAM" id="SSF81338">
    <property type="entry name" value="Aquaporin-like"/>
    <property type="match status" value="1"/>
</dbReference>
<evidence type="ECO:0000313" key="9">
    <source>
        <dbReference type="Proteomes" id="UP000887574"/>
    </source>
</evidence>
<dbReference type="InterPro" id="IPR050363">
    <property type="entry name" value="MIP/Aquaporin"/>
</dbReference>
<dbReference type="GO" id="GO:0015254">
    <property type="term" value="F:glycerol channel activity"/>
    <property type="evidence" value="ECO:0007669"/>
    <property type="project" value="TreeGrafter"/>
</dbReference>
<protein>
    <submittedName>
        <fullName evidence="10">Uncharacterized protein</fullName>
    </submittedName>
</protein>
<keyword evidence="3" id="KW-0813">Transport</keyword>
<evidence type="ECO:0000313" key="10">
    <source>
        <dbReference type="WBParaSite" id="jg19780"/>
    </source>
</evidence>
<evidence type="ECO:0000256" key="8">
    <source>
        <dbReference type="SAM" id="Phobius"/>
    </source>
</evidence>
<dbReference type="InterPro" id="IPR023271">
    <property type="entry name" value="Aquaporin-like"/>
</dbReference>
<dbReference type="Proteomes" id="UP000887574">
    <property type="component" value="Unplaced"/>
</dbReference>
<dbReference type="InterPro" id="IPR000425">
    <property type="entry name" value="MIP"/>
</dbReference>
<evidence type="ECO:0000256" key="5">
    <source>
        <dbReference type="ARBA" id="ARBA00022989"/>
    </source>
</evidence>
<dbReference type="PANTHER" id="PTHR43829:SF9">
    <property type="entry name" value="AQUAPORIN-9"/>
    <property type="match status" value="1"/>
</dbReference>
<keyword evidence="9" id="KW-1185">Reference proteome</keyword>
<keyword evidence="5 8" id="KW-1133">Transmembrane helix</keyword>
<dbReference type="PANTHER" id="PTHR43829">
    <property type="entry name" value="AQUAPORIN OR AQUAGLYCEROPORIN RELATED"/>
    <property type="match status" value="1"/>
</dbReference>
<accession>A0A915DIB8</accession>
<dbReference type="GO" id="GO:0016323">
    <property type="term" value="C:basolateral plasma membrane"/>
    <property type="evidence" value="ECO:0007669"/>
    <property type="project" value="TreeGrafter"/>
</dbReference>
<organism evidence="9 10">
    <name type="scientific">Ditylenchus dipsaci</name>
    <dbReference type="NCBI Taxonomy" id="166011"/>
    <lineage>
        <taxon>Eukaryota</taxon>
        <taxon>Metazoa</taxon>
        <taxon>Ecdysozoa</taxon>
        <taxon>Nematoda</taxon>
        <taxon>Chromadorea</taxon>
        <taxon>Rhabditida</taxon>
        <taxon>Tylenchina</taxon>
        <taxon>Tylenchomorpha</taxon>
        <taxon>Sphaerularioidea</taxon>
        <taxon>Anguinidae</taxon>
        <taxon>Anguininae</taxon>
        <taxon>Ditylenchus</taxon>
    </lineage>
</organism>
<comment type="subcellular location">
    <subcellularLocation>
        <location evidence="1">Membrane</location>
        <topology evidence="1">Multi-pass membrane protein</topology>
    </subcellularLocation>
</comment>
<sequence length="185" mass="20169">MSGSSPLAGDLSLLERIRSRLRIRSDLYRCVLAEFICTAMLWQWAGTSVLAQTVLSRGRNNEYISVPVGFALPLLLPLNWVKEYLVFGTAFLCICIGMITDRRNRIDLWLQSTLIGLSLALIGTAFGYNAGFGVNPARDLGPRLFTLCVGMDGKCSVLAPLLGGILGHGFNQLAIGIHIPSEIDE</sequence>
<comment type="similarity">
    <text evidence="2">Belongs to the MIP/aquaporin (TC 1.A.8) family.</text>
</comment>
<keyword evidence="6 8" id="KW-0472">Membrane</keyword>
<evidence type="ECO:0000256" key="2">
    <source>
        <dbReference type="ARBA" id="ARBA00006175"/>
    </source>
</evidence>
<feature type="transmembrane region" description="Helical" evidence="8">
    <location>
        <begin position="108"/>
        <end position="128"/>
    </location>
</feature>
<dbReference type="GO" id="GO:0015250">
    <property type="term" value="F:water channel activity"/>
    <property type="evidence" value="ECO:0007669"/>
    <property type="project" value="TreeGrafter"/>
</dbReference>
<dbReference type="AlphaFoldDB" id="A0A915DIB8"/>
<comment type="function">
    <text evidence="7">Aquaglyceroporin that may modulate the water content and osmolytes during anhydrobiosis.</text>
</comment>
<reference evidence="10" key="1">
    <citation type="submission" date="2022-11" db="UniProtKB">
        <authorList>
            <consortium name="WormBaseParasite"/>
        </authorList>
    </citation>
    <scope>IDENTIFICATION</scope>
</reference>
<keyword evidence="4 8" id="KW-0812">Transmembrane</keyword>
<dbReference type="WBParaSite" id="jg19780">
    <property type="protein sequence ID" value="jg19780"/>
    <property type="gene ID" value="jg19780"/>
</dbReference>
<evidence type="ECO:0000256" key="7">
    <source>
        <dbReference type="ARBA" id="ARBA00045280"/>
    </source>
</evidence>
<dbReference type="Pfam" id="PF00230">
    <property type="entry name" value="MIP"/>
    <property type="match status" value="1"/>
</dbReference>
<evidence type="ECO:0000256" key="4">
    <source>
        <dbReference type="ARBA" id="ARBA00022692"/>
    </source>
</evidence>
<proteinExistence type="inferred from homology"/>
<dbReference type="Gene3D" id="1.20.1080.10">
    <property type="entry name" value="Glycerol uptake facilitator protein"/>
    <property type="match status" value="1"/>
</dbReference>
<evidence type="ECO:0000256" key="1">
    <source>
        <dbReference type="ARBA" id="ARBA00004141"/>
    </source>
</evidence>
<feature type="transmembrane region" description="Helical" evidence="8">
    <location>
        <begin position="84"/>
        <end position="101"/>
    </location>
</feature>
<evidence type="ECO:0000256" key="6">
    <source>
        <dbReference type="ARBA" id="ARBA00023136"/>
    </source>
</evidence>
<evidence type="ECO:0000256" key="3">
    <source>
        <dbReference type="ARBA" id="ARBA00022448"/>
    </source>
</evidence>